<protein>
    <submittedName>
        <fullName evidence="6">Putative HTH-type transcriptional regulator YcxD</fullName>
    </submittedName>
</protein>
<keyword evidence="3" id="KW-0808">Transferase</keyword>
<comment type="caution">
    <text evidence="6">The sequence shown here is derived from an EMBL/GenBank/DDBJ whole genome shotgun (WGS) entry which is preliminary data.</text>
</comment>
<dbReference type="OrthoDB" id="691673at2759"/>
<dbReference type="InterPro" id="IPR050859">
    <property type="entry name" value="Class-I_PLP-dep_aminotransf"/>
</dbReference>
<dbReference type="Proteomes" id="UP000326759">
    <property type="component" value="Unassembled WGS sequence"/>
</dbReference>
<dbReference type="Pfam" id="PF00155">
    <property type="entry name" value="Aminotran_1_2"/>
    <property type="match status" value="1"/>
</dbReference>
<dbReference type="CDD" id="cd00609">
    <property type="entry name" value="AAT_like"/>
    <property type="match status" value="1"/>
</dbReference>
<dbReference type="GO" id="GO:0016212">
    <property type="term" value="F:kynurenine-oxoglutarate transaminase activity"/>
    <property type="evidence" value="ECO:0007669"/>
    <property type="project" value="TreeGrafter"/>
</dbReference>
<reference evidence="6 7" key="1">
    <citation type="journal article" date="2019" name="PLoS Biol.">
        <title>Sex chromosomes control vertical transmission of feminizing Wolbachia symbionts in an isopod.</title>
        <authorList>
            <person name="Becking T."/>
            <person name="Chebbi M.A."/>
            <person name="Giraud I."/>
            <person name="Moumen B."/>
            <person name="Laverre T."/>
            <person name="Caubet Y."/>
            <person name="Peccoud J."/>
            <person name="Gilbert C."/>
            <person name="Cordaux R."/>
        </authorList>
    </citation>
    <scope>NUCLEOTIDE SEQUENCE [LARGE SCALE GENOMIC DNA]</scope>
    <source>
        <strain evidence="6">ANa2</strain>
        <tissue evidence="6">Whole body excluding digestive tract and cuticle</tissue>
    </source>
</reference>
<feature type="domain" description="Aminotransferase class I/classII large" evidence="5">
    <location>
        <begin position="113"/>
        <end position="214"/>
    </location>
</feature>
<comment type="cofactor">
    <cofactor evidence="1">
        <name>pyridoxal 5'-phosphate</name>
        <dbReference type="ChEBI" id="CHEBI:597326"/>
    </cofactor>
</comment>
<dbReference type="InterPro" id="IPR015424">
    <property type="entry name" value="PyrdxlP-dep_Trfase"/>
</dbReference>
<sequence length="231" mass="26151">MIMEGRGGGLFERSTPSTLNIAGGLPNPSKFPLKDAVFNLKNGDSIYIDEKKMAIAQQYGVTKGYLPLLKQVEELVLRYHNPPNYANSRVIVNIGAQDGFSRTLEMVIYVNPTASNPSGMTLTKERKKKIYEIARLYNLLIVEDDPYYFLHFGEDNEFPESFLSIDTDGRVMRMDSFAKIISSGFRIGYLTGPEPLVDKYIQHSEMTMMHPSCLSQDYVNGIYRQEECSFG</sequence>
<gene>
    <name evidence="6" type="primary">ycxD</name>
    <name evidence="6" type="ORF">Anas_04211</name>
</gene>
<dbReference type="PANTHER" id="PTHR42790:SF19">
    <property type="entry name" value="KYNURENINE_ALPHA-AMINOADIPATE AMINOTRANSFERASE, MITOCHONDRIAL"/>
    <property type="match status" value="1"/>
</dbReference>
<evidence type="ECO:0000259" key="5">
    <source>
        <dbReference type="Pfam" id="PF00155"/>
    </source>
</evidence>
<dbReference type="Gene3D" id="3.40.640.10">
    <property type="entry name" value="Type I PLP-dependent aspartate aminotransferase-like (Major domain)"/>
    <property type="match status" value="2"/>
</dbReference>
<keyword evidence="4" id="KW-0663">Pyridoxal phosphate</keyword>
<dbReference type="InterPro" id="IPR004839">
    <property type="entry name" value="Aminotransferase_I/II_large"/>
</dbReference>
<keyword evidence="7" id="KW-1185">Reference proteome</keyword>
<evidence type="ECO:0000256" key="2">
    <source>
        <dbReference type="ARBA" id="ARBA00022576"/>
    </source>
</evidence>
<evidence type="ECO:0000313" key="6">
    <source>
        <dbReference type="EMBL" id="KAB7505455.1"/>
    </source>
</evidence>
<dbReference type="GO" id="GO:0030170">
    <property type="term" value="F:pyridoxal phosphate binding"/>
    <property type="evidence" value="ECO:0007669"/>
    <property type="project" value="InterPro"/>
</dbReference>
<name>A0A5N5TIZ0_9CRUS</name>
<keyword evidence="2" id="KW-0032">Aminotransferase</keyword>
<dbReference type="PANTHER" id="PTHR42790">
    <property type="entry name" value="AMINOTRANSFERASE"/>
    <property type="match status" value="1"/>
</dbReference>
<dbReference type="InterPro" id="IPR015421">
    <property type="entry name" value="PyrdxlP-dep_Trfase_major"/>
</dbReference>
<proteinExistence type="predicted"/>
<organism evidence="6 7">
    <name type="scientific">Armadillidium nasatum</name>
    <dbReference type="NCBI Taxonomy" id="96803"/>
    <lineage>
        <taxon>Eukaryota</taxon>
        <taxon>Metazoa</taxon>
        <taxon>Ecdysozoa</taxon>
        <taxon>Arthropoda</taxon>
        <taxon>Crustacea</taxon>
        <taxon>Multicrustacea</taxon>
        <taxon>Malacostraca</taxon>
        <taxon>Eumalacostraca</taxon>
        <taxon>Peracarida</taxon>
        <taxon>Isopoda</taxon>
        <taxon>Oniscidea</taxon>
        <taxon>Crinocheta</taxon>
        <taxon>Armadillidiidae</taxon>
        <taxon>Armadillidium</taxon>
    </lineage>
</organism>
<dbReference type="AlphaFoldDB" id="A0A5N5TIZ0"/>
<evidence type="ECO:0000256" key="4">
    <source>
        <dbReference type="ARBA" id="ARBA00022898"/>
    </source>
</evidence>
<dbReference type="GO" id="GO:1901605">
    <property type="term" value="P:alpha-amino acid metabolic process"/>
    <property type="evidence" value="ECO:0007669"/>
    <property type="project" value="TreeGrafter"/>
</dbReference>
<dbReference type="SUPFAM" id="SSF53383">
    <property type="entry name" value="PLP-dependent transferases"/>
    <property type="match status" value="1"/>
</dbReference>
<evidence type="ECO:0000256" key="1">
    <source>
        <dbReference type="ARBA" id="ARBA00001933"/>
    </source>
</evidence>
<accession>A0A5N5TIZ0</accession>
<evidence type="ECO:0000313" key="7">
    <source>
        <dbReference type="Proteomes" id="UP000326759"/>
    </source>
</evidence>
<evidence type="ECO:0000256" key="3">
    <source>
        <dbReference type="ARBA" id="ARBA00022679"/>
    </source>
</evidence>
<dbReference type="EMBL" id="SEYY01001227">
    <property type="protein sequence ID" value="KAB7505455.1"/>
    <property type="molecule type" value="Genomic_DNA"/>
</dbReference>